<dbReference type="PANTHER" id="PTHR34822">
    <property type="entry name" value="GRPB DOMAIN PROTEIN (AFU_ORTHOLOGUE AFUA_1G01530)"/>
    <property type="match status" value="1"/>
</dbReference>
<name>A0A1M5SWQ2_9BACT</name>
<dbReference type="PANTHER" id="PTHR34822:SF1">
    <property type="entry name" value="GRPB FAMILY PROTEIN"/>
    <property type="match status" value="1"/>
</dbReference>
<dbReference type="GO" id="GO:0016740">
    <property type="term" value="F:transferase activity"/>
    <property type="evidence" value="ECO:0007669"/>
    <property type="project" value="UniProtKB-KW"/>
</dbReference>
<dbReference type="Pfam" id="PF04229">
    <property type="entry name" value="GrpB"/>
    <property type="match status" value="1"/>
</dbReference>
<evidence type="ECO:0000313" key="2">
    <source>
        <dbReference type="Proteomes" id="UP000184139"/>
    </source>
</evidence>
<dbReference type="RefSeq" id="WP_073373228.1">
    <property type="nucleotide sequence ID" value="NZ_FQXS01000002.1"/>
</dbReference>
<proteinExistence type="predicted"/>
<organism evidence="1 2">
    <name type="scientific">Desulfofustis glycolicus DSM 9705</name>
    <dbReference type="NCBI Taxonomy" id="1121409"/>
    <lineage>
        <taxon>Bacteria</taxon>
        <taxon>Pseudomonadati</taxon>
        <taxon>Thermodesulfobacteriota</taxon>
        <taxon>Desulfobulbia</taxon>
        <taxon>Desulfobulbales</taxon>
        <taxon>Desulfocapsaceae</taxon>
        <taxon>Desulfofustis</taxon>
    </lineage>
</organism>
<sequence length="191" mass="22587">MTTRKEQIERAISEHIDIVDYDPRWPQLFARERDHLLSCLPGDQIVRIEHFGSTAVPGLAAKPVIDMLVEVKNLALARRTIVPILEAQGYDYFWRPSFGDLRSPYYCWFIRRDEAGRRTHHIHMIEKHFAQWEGLLFRDYLIEHPDVARQYETLKRDLSHSYPSDRAAYTMAKSDFVRRITEAAKRAYRPT</sequence>
<dbReference type="InterPro" id="IPR043519">
    <property type="entry name" value="NT_sf"/>
</dbReference>
<accession>A0A1M5SWQ2</accession>
<dbReference type="SUPFAM" id="SSF81301">
    <property type="entry name" value="Nucleotidyltransferase"/>
    <property type="match status" value="1"/>
</dbReference>
<dbReference type="Gene3D" id="3.30.460.10">
    <property type="entry name" value="Beta Polymerase, domain 2"/>
    <property type="match status" value="1"/>
</dbReference>
<dbReference type="AlphaFoldDB" id="A0A1M5SWQ2"/>
<dbReference type="Proteomes" id="UP000184139">
    <property type="component" value="Unassembled WGS sequence"/>
</dbReference>
<evidence type="ECO:0000313" key="1">
    <source>
        <dbReference type="EMBL" id="SHH43011.1"/>
    </source>
</evidence>
<keyword evidence="1" id="KW-0808">Transferase</keyword>
<protein>
    <submittedName>
        <fullName evidence="1">GrpB domain, predicted nucleotidyltransferase, UPF0157 family</fullName>
    </submittedName>
</protein>
<gene>
    <name evidence="1" type="ORF">SAMN02745124_00481</name>
</gene>
<dbReference type="OrthoDB" id="9799092at2"/>
<dbReference type="InterPro" id="IPR007344">
    <property type="entry name" value="GrpB/CoaE"/>
</dbReference>
<dbReference type="EMBL" id="FQXS01000002">
    <property type="protein sequence ID" value="SHH43011.1"/>
    <property type="molecule type" value="Genomic_DNA"/>
</dbReference>
<dbReference type="STRING" id="1121409.SAMN02745124_00481"/>
<reference evidence="1 2" key="1">
    <citation type="submission" date="2016-11" db="EMBL/GenBank/DDBJ databases">
        <authorList>
            <person name="Jaros S."/>
            <person name="Januszkiewicz K."/>
            <person name="Wedrychowicz H."/>
        </authorList>
    </citation>
    <scope>NUCLEOTIDE SEQUENCE [LARGE SCALE GENOMIC DNA]</scope>
    <source>
        <strain evidence="1 2">DSM 9705</strain>
    </source>
</reference>
<keyword evidence="2" id="KW-1185">Reference proteome</keyword>